<comment type="caution">
    <text evidence="1">The sequence shown here is derived from an EMBL/GenBank/DDBJ whole genome shotgun (WGS) entry which is preliminary data.</text>
</comment>
<dbReference type="Pfam" id="PF04365">
    <property type="entry name" value="BrnT_toxin"/>
    <property type="match status" value="1"/>
</dbReference>
<dbReference type="EMBL" id="JACRJB010000019">
    <property type="protein sequence ID" value="MBI5129188.1"/>
    <property type="molecule type" value="Genomic_DNA"/>
</dbReference>
<dbReference type="Proteomes" id="UP000782519">
    <property type="component" value="Unassembled WGS sequence"/>
</dbReference>
<dbReference type="AlphaFoldDB" id="A0A933W1E3"/>
<accession>A0A933W1E3</accession>
<dbReference type="InterPro" id="IPR038573">
    <property type="entry name" value="BrnT_sf"/>
</dbReference>
<reference evidence="1" key="1">
    <citation type="submission" date="2020-07" db="EMBL/GenBank/DDBJ databases">
        <title>Huge and variable diversity of episymbiotic CPR bacteria and DPANN archaea in groundwater ecosystems.</title>
        <authorList>
            <person name="He C.Y."/>
            <person name="Keren R."/>
            <person name="Whittaker M."/>
            <person name="Farag I.F."/>
            <person name="Doudna J."/>
            <person name="Cate J.H.D."/>
            <person name="Banfield J.F."/>
        </authorList>
    </citation>
    <scope>NUCLEOTIDE SEQUENCE</scope>
    <source>
        <strain evidence="1">NC_groundwater_1818_Pr3_B-0.1um_66_35</strain>
    </source>
</reference>
<evidence type="ECO:0000313" key="1">
    <source>
        <dbReference type="EMBL" id="MBI5129188.1"/>
    </source>
</evidence>
<dbReference type="Gene3D" id="3.10.450.530">
    <property type="entry name" value="Ribonuclease toxin, BrnT, of type II toxin-antitoxin system"/>
    <property type="match status" value="1"/>
</dbReference>
<proteinExistence type="predicted"/>
<evidence type="ECO:0000313" key="2">
    <source>
        <dbReference type="Proteomes" id="UP000782519"/>
    </source>
</evidence>
<gene>
    <name evidence="1" type="ORF">HZA66_07080</name>
</gene>
<organism evidence="1 2">
    <name type="scientific">Rhodopseudomonas palustris</name>
    <dbReference type="NCBI Taxonomy" id="1076"/>
    <lineage>
        <taxon>Bacteria</taxon>
        <taxon>Pseudomonadati</taxon>
        <taxon>Pseudomonadota</taxon>
        <taxon>Alphaproteobacteria</taxon>
        <taxon>Hyphomicrobiales</taxon>
        <taxon>Nitrobacteraceae</taxon>
        <taxon>Rhodopseudomonas</taxon>
    </lineage>
</organism>
<protein>
    <submittedName>
        <fullName evidence="1">BrnT family toxin</fullName>
    </submittedName>
</protein>
<name>A0A933W1E3_RHOPL</name>
<sequence length="100" mass="11369">MIDLSRIVGFDWDDGNARKSTHRHGVSRSEVEQVFGNTPLLLLDDLRHSAAEQRYHAYGKTDAGRLIQISFTLRRDGALIRVISARPMSGRERARYGEET</sequence>
<dbReference type="InterPro" id="IPR007460">
    <property type="entry name" value="BrnT_toxin"/>
</dbReference>